<reference evidence="3 4" key="1">
    <citation type="submission" date="2020-12" db="EMBL/GenBank/DDBJ databases">
        <title>Vagococcus allomyrinae sp. nov. and Enterococcus lavae sp. nov., isolated from the larvae of Allomyrina dichotoma.</title>
        <authorList>
            <person name="Lee S.D."/>
        </authorList>
    </citation>
    <scope>NUCLEOTIDE SEQUENCE [LARGE SCALE GENOMIC DNA]</scope>
    <source>
        <strain evidence="3 4">BWM-S5</strain>
    </source>
</reference>
<dbReference type="Proteomes" id="UP000673375">
    <property type="component" value="Unassembled WGS sequence"/>
</dbReference>
<feature type="coiled-coil region" evidence="1">
    <location>
        <begin position="145"/>
        <end position="172"/>
    </location>
</feature>
<evidence type="ECO:0000259" key="2">
    <source>
        <dbReference type="Pfam" id="PF10651"/>
    </source>
</evidence>
<evidence type="ECO:0000313" key="3">
    <source>
        <dbReference type="EMBL" id="MBP1045264.1"/>
    </source>
</evidence>
<organism evidence="3 4">
    <name type="scientific">Enterococcus larvae</name>
    <dbReference type="NCBI Taxonomy" id="2794352"/>
    <lineage>
        <taxon>Bacteria</taxon>
        <taxon>Bacillati</taxon>
        <taxon>Bacillota</taxon>
        <taxon>Bacilli</taxon>
        <taxon>Lactobacillales</taxon>
        <taxon>Enterococcaceae</taxon>
        <taxon>Enterococcus</taxon>
    </lineage>
</organism>
<dbReference type="Gene3D" id="6.10.250.1350">
    <property type="match status" value="1"/>
</dbReference>
<dbReference type="InterPro" id="IPR011044">
    <property type="entry name" value="Quino_amine_DH_bsu"/>
</dbReference>
<comment type="caution">
    <text evidence="3">The sequence shown here is derived from an EMBL/GenBank/DDBJ whole genome shotgun (WGS) entry which is preliminary data.</text>
</comment>
<dbReference type="RefSeq" id="WP_209556038.1">
    <property type="nucleotide sequence ID" value="NZ_JAEDXU010000001.1"/>
</dbReference>
<dbReference type="Pfam" id="PF10651">
    <property type="entry name" value="BppU_N"/>
    <property type="match status" value="1"/>
</dbReference>
<dbReference type="Gene3D" id="2.60.40.3350">
    <property type="match status" value="1"/>
</dbReference>
<accession>A0ABS4CHC9</accession>
<protein>
    <submittedName>
        <fullName evidence="3">BppU family phage baseplate upper protein</fullName>
    </submittedName>
</protein>
<dbReference type="InterPro" id="IPR011050">
    <property type="entry name" value="Pectin_lyase_fold/virulence"/>
</dbReference>
<feature type="domain" description="BppU N-terminal" evidence="2">
    <location>
        <begin position="4"/>
        <end position="149"/>
    </location>
</feature>
<dbReference type="SUPFAM" id="SSF51126">
    <property type="entry name" value="Pectin lyase-like"/>
    <property type="match status" value="1"/>
</dbReference>
<feature type="coiled-coil region" evidence="1">
    <location>
        <begin position="220"/>
        <end position="250"/>
    </location>
</feature>
<dbReference type="Gene3D" id="6.10.250.2900">
    <property type="match status" value="1"/>
</dbReference>
<name>A0ABS4CHC9_9ENTE</name>
<keyword evidence="1" id="KW-0175">Coiled coil</keyword>
<evidence type="ECO:0000313" key="4">
    <source>
        <dbReference type="Proteomes" id="UP000673375"/>
    </source>
</evidence>
<dbReference type="EMBL" id="JAEDXU010000001">
    <property type="protein sequence ID" value="MBP1045264.1"/>
    <property type="molecule type" value="Genomic_DNA"/>
</dbReference>
<dbReference type="SUPFAM" id="SSF50969">
    <property type="entry name" value="YVTN repeat-like/Quinoprotein amine dehydrogenase"/>
    <property type="match status" value="1"/>
</dbReference>
<sequence>MTTYPITLSTTEPNNYVGTIKVRQYDSETQIFDLSSITENGVPIGFEGLTPFFCVKASPLTGLGISEQIVTDVVDAKSGRLRYTLTDYDMQRPQENYAYFSFRKLKDDLTWEQQFSTKDFKYVVIPSIHGEIHDSNYIWTFEEMLRQLREWIDKAENDFNEWNEEKKNEILLIIQKFKTWILENQADYDKWLEDNKDTWAKWVEDCREILESVDPGGVILTELIDARGEFNRLKDRLEDQDKQINSKRRADEPKAGFTLNNEFRYQRPTNDYCVPQGFCSTKDSFLIIYNDHYIDGRTETENCLLQEVSSTTGEILRENEVRVGHGNGLAYRVDTNEILCVAGFMLGNENREVIVIDYETLTIKGTFPTSFNFTAISYDDVSHRIWAKSDKTVCELSLDDYSVLKQFTITTNSIGQDICAYNNYLYLPLSNPESIMIIDDEGKLIQNYAIPRYSGDNTYINELEGAAHVKDNQFALISFNFSSLSKKSSEVNIFMFDPLSQEQIERRNFANYPNARVDYYVDSSYTGFDSNGTQTRPFKTLNQCFGACANASFMYTINVVKGNYPFAELSMVQTSIEINGNGATIAGIAFNRISRLSLSNLVVTNEESTFALTIDNISTVKLINVETKMINGTKCARFFDSSVAMDSCTITGEGIVSNNTHIYEVNTTANTETAFSVSNRSTLNFTKNELQSKIDVGNGSAKLAVYPPTIVFSRSSSDNRLFGYAKINRKIFNEFLLTFNVGTTLMSQETINARDTDSMVRFSEVANTAGDLIMYELRLVQTYDSKELLKDIQITESRKTTFKQDGTRTFTNWTSGAYPDDLPFISSVRVFS</sequence>
<keyword evidence="4" id="KW-1185">Reference proteome</keyword>
<dbReference type="InterPro" id="IPR018913">
    <property type="entry name" value="BppU_N"/>
</dbReference>
<proteinExistence type="predicted"/>
<evidence type="ECO:0000256" key="1">
    <source>
        <dbReference type="SAM" id="Coils"/>
    </source>
</evidence>
<gene>
    <name evidence="3" type="ORF">I6N96_03170</name>
</gene>